<dbReference type="PATRIC" id="fig|1300342.3.peg.1679"/>
<evidence type="ECO:0000256" key="1">
    <source>
        <dbReference type="ARBA" id="ARBA00005836"/>
    </source>
</evidence>
<keyword evidence="6" id="KW-1185">Reference proteome</keyword>
<accession>A0A160DU43</accession>
<dbReference type="KEGG" id="dko:I596_1720"/>
<dbReference type="RefSeq" id="WP_067646159.1">
    <property type="nucleotide sequence ID" value="NZ_CP015249.1"/>
</dbReference>
<feature type="domain" description="Metalloprotease TldD/E C-terminal" evidence="3">
    <location>
        <begin position="243"/>
        <end position="451"/>
    </location>
</feature>
<dbReference type="NCBIfam" id="NF008268">
    <property type="entry name" value="PRK11040.1"/>
    <property type="match status" value="1"/>
</dbReference>
<gene>
    <name evidence="5" type="ORF">I596_1720</name>
</gene>
<evidence type="ECO:0000313" key="5">
    <source>
        <dbReference type="EMBL" id="ANB17744.1"/>
    </source>
</evidence>
<name>A0A160DU43_9GAMM</name>
<keyword evidence="5" id="KW-0645">Protease</keyword>
<comment type="similarity">
    <text evidence="1">Belongs to the peptidase U62 family.</text>
</comment>
<dbReference type="InterPro" id="IPR035068">
    <property type="entry name" value="TldD/PmbA_N"/>
</dbReference>
<sequence>MNAALTPRNDTSQDELARLAEVCQDVLRRCRSAGASEAEVAASIDTGLDVGVRLGEVETITRTRDRGVSLTVLFGKRKGSASTADLDPESIARTVEHACAIARHTEEDPCNGLADPALYAREFPDLDLWHPWAIDAEQAIELGLRIEAAGRGHDPRISNSEGAAVQVGESVLANANSAGFAGVERSTRHLLSCALIAEDAQGMQQNYWYDAVRSATDFTDPETIGRRAAERTVARLDARRLSTRQCPVLFVPEVARGLIGHFLSAVSGGALYRRASFLVDHLGRPVFPGFVQMTERPRLPRGHGSSVFDAEGVATRDADLVRDGVLQRYILGSYSARKLGLATTANAGGIHNLVVTPGADDFAALLRRMGTGLVVTEVMGQGVSLITGDYSRGASGFWVENGEIAYPVEEITIASNLREMFAGIVAIGRDVDPRSHLLTGSILLERMTIAGE</sequence>
<evidence type="ECO:0000259" key="2">
    <source>
        <dbReference type="Pfam" id="PF01523"/>
    </source>
</evidence>
<dbReference type="Pfam" id="PF01523">
    <property type="entry name" value="PmbA_TldD_1st"/>
    <property type="match status" value="1"/>
</dbReference>
<dbReference type="Pfam" id="PF19290">
    <property type="entry name" value="PmbA_TldD_2nd"/>
    <property type="match status" value="1"/>
</dbReference>
<dbReference type="OrthoDB" id="9803618at2"/>
<dbReference type="AlphaFoldDB" id="A0A160DU43"/>
<dbReference type="STRING" id="1300342.I596_1720"/>
<evidence type="ECO:0000313" key="6">
    <source>
        <dbReference type="Proteomes" id="UP000076830"/>
    </source>
</evidence>
<dbReference type="GO" id="GO:0006508">
    <property type="term" value="P:proteolysis"/>
    <property type="evidence" value="ECO:0007669"/>
    <property type="project" value="UniProtKB-KW"/>
</dbReference>
<proteinExistence type="inferred from homology"/>
<dbReference type="GO" id="GO:0008237">
    <property type="term" value="F:metallopeptidase activity"/>
    <property type="evidence" value="ECO:0007669"/>
    <property type="project" value="InterPro"/>
</dbReference>
<dbReference type="InterPro" id="IPR002510">
    <property type="entry name" value="Metalloprtase-TldD/E_N"/>
</dbReference>
<dbReference type="SUPFAM" id="SSF111283">
    <property type="entry name" value="Putative modulator of DNA gyrase, PmbA/TldD"/>
    <property type="match status" value="1"/>
</dbReference>
<feature type="domain" description="Metalloprotease TldD/E N-terminal" evidence="2">
    <location>
        <begin position="38"/>
        <end position="102"/>
    </location>
</feature>
<dbReference type="InterPro" id="IPR047657">
    <property type="entry name" value="PmbA"/>
</dbReference>
<feature type="domain" description="Metalloprotease TldD/E central" evidence="4">
    <location>
        <begin position="130"/>
        <end position="236"/>
    </location>
</feature>
<dbReference type="PANTHER" id="PTHR43421">
    <property type="entry name" value="METALLOPROTEASE PMBA"/>
    <property type="match status" value="1"/>
</dbReference>
<evidence type="ECO:0000259" key="3">
    <source>
        <dbReference type="Pfam" id="PF19289"/>
    </source>
</evidence>
<reference evidence="5 6" key="1">
    <citation type="submission" date="2016-04" db="EMBL/GenBank/DDBJ databases">
        <title>Complete genome sequence of Dokdonella koreensis DS-123T.</title>
        <authorList>
            <person name="Kim J.F."/>
            <person name="Lee H."/>
            <person name="Kwak M.-J."/>
        </authorList>
    </citation>
    <scope>NUCLEOTIDE SEQUENCE [LARGE SCALE GENOMIC DNA]</scope>
    <source>
        <strain evidence="5 6">DS-123</strain>
    </source>
</reference>
<dbReference type="PANTHER" id="PTHR43421:SF1">
    <property type="entry name" value="METALLOPROTEASE PMBA"/>
    <property type="match status" value="1"/>
</dbReference>
<dbReference type="GO" id="GO:0005829">
    <property type="term" value="C:cytosol"/>
    <property type="evidence" value="ECO:0007669"/>
    <property type="project" value="TreeGrafter"/>
</dbReference>
<dbReference type="EMBL" id="CP015249">
    <property type="protein sequence ID" value="ANB17744.1"/>
    <property type="molecule type" value="Genomic_DNA"/>
</dbReference>
<dbReference type="Pfam" id="PF19289">
    <property type="entry name" value="PmbA_TldD_3rd"/>
    <property type="match status" value="1"/>
</dbReference>
<dbReference type="Proteomes" id="UP000076830">
    <property type="component" value="Chromosome"/>
</dbReference>
<dbReference type="InterPro" id="IPR036059">
    <property type="entry name" value="TldD/PmbA_sf"/>
</dbReference>
<evidence type="ECO:0000259" key="4">
    <source>
        <dbReference type="Pfam" id="PF19290"/>
    </source>
</evidence>
<keyword evidence="5" id="KW-0378">Hydrolase</keyword>
<dbReference type="Gene3D" id="3.30.2290.10">
    <property type="entry name" value="PmbA/TldD superfamily"/>
    <property type="match status" value="1"/>
</dbReference>
<protein>
    <submittedName>
        <fullName evidence="5">Zn-dependent protease-like protein</fullName>
    </submittedName>
</protein>
<dbReference type="InterPro" id="IPR045569">
    <property type="entry name" value="Metalloprtase-TldD/E_C"/>
</dbReference>
<dbReference type="InterPro" id="IPR045570">
    <property type="entry name" value="Metalloprtase-TldD/E_cen_dom"/>
</dbReference>
<organism evidence="5 6">
    <name type="scientific">Dokdonella koreensis DS-123</name>
    <dbReference type="NCBI Taxonomy" id="1300342"/>
    <lineage>
        <taxon>Bacteria</taxon>
        <taxon>Pseudomonadati</taxon>
        <taxon>Pseudomonadota</taxon>
        <taxon>Gammaproteobacteria</taxon>
        <taxon>Lysobacterales</taxon>
        <taxon>Rhodanobacteraceae</taxon>
        <taxon>Dokdonella</taxon>
    </lineage>
</organism>